<dbReference type="PANTHER" id="PTHR44591:SF14">
    <property type="entry name" value="PROTEIN PILG"/>
    <property type="match status" value="1"/>
</dbReference>
<proteinExistence type="predicted"/>
<dbReference type="InterPro" id="IPR001789">
    <property type="entry name" value="Sig_transdc_resp-reg_receiver"/>
</dbReference>
<dbReference type="Gene3D" id="3.40.50.2300">
    <property type="match status" value="1"/>
</dbReference>
<protein>
    <submittedName>
        <fullName evidence="5">Response regulator receiver, putative</fullName>
    </submittedName>
</protein>
<sequence>MRTVLVVDDGPAELELICSYLREGGYTVISTTDAKDALAKAESQKPDLVVTDVVMPGMSGFELCRSLKKNEATQQLPVVICTSKNQDLDKLWGKKQGADAYVTKPFTREDLLQAVQSVV</sequence>
<evidence type="ECO:0000256" key="2">
    <source>
        <dbReference type="ARBA" id="ARBA00023012"/>
    </source>
</evidence>
<dbReference type="PANTHER" id="PTHR44591">
    <property type="entry name" value="STRESS RESPONSE REGULATOR PROTEIN 1"/>
    <property type="match status" value="1"/>
</dbReference>
<feature type="modified residue" description="4-aspartylphosphate" evidence="3">
    <location>
        <position position="52"/>
    </location>
</feature>
<accession>B0BZM5</accession>
<dbReference type="EMBL" id="CP000828">
    <property type="protein sequence ID" value="ABW25951.1"/>
    <property type="molecule type" value="Genomic_DNA"/>
</dbReference>
<evidence type="ECO:0000256" key="3">
    <source>
        <dbReference type="PROSITE-ProRule" id="PRU00169"/>
    </source>
</evidence>
<keyword evidence="6" id="KW-1185">Reference proteome</keyword>
<dbReference type="Pfam" id="PF00072">
    <property type="entry name" value="Response_reg"/>
    <property type="match status" value="1"/>
</dbReference>
<dbReference type="InterPro" id="IPR050595">
    <property type="entry name" value="Bact_response_regulator"/>
</dbReference>
<keyword evidence="1 3" id="KW-0597">Phosphoprotein</keyword>
<dbReference type="InterPro" id="IPR011006">
    <property type="entry name" value="CheY-like_superfamily"/>
</dbReference>
<dbReference type="HOGENOM" id="CLU_000445_69_17_3"/>
<feature type="domain" description="Response regulatory" evidence="4">
    <location>
        <begin position="3"/>
        <end position="119"/>
    </location>
</feature>
<dbReference type="STRING" id="329726.AM1_0909"/>
<dbReference type="SUPFAM" id="SSF52172">
    <property type="entry name" value="CheY-like"/>
    <property type="match status" value="1"/>
</dbReference>
<evidence type="ECO:0000313" key="6">
    <source>
        <dbReference type="Proteomes" id="UP000000268"/>
    </source>
</evidence>
<reference evidence="5 6" key="1">
    <citation type="journal article" date="2008" name="Proc. Natl. Acad. Sci. U.S.A.">
        <title>Niche adaptation and genome expansion in the chlorophyll d-producing cyanobacterium Acaryochloris marina.</title>
        <authorList>
            <person name="Swingley W.D."/>
            <person name="Chen M."/>
            <person name="Cheung P.C."/>
            <person name="Conrad A.L."/>
            <person name="Dejesa L.C."/>
            <person name="Hao J."/>
            <person name="Honchak B.M."/>
            <person name="Karbach L.E."/>
            <person name="Kurdoglu A."/>
            <person name="Lahiri S."/>
            <person name="Mastrian S.D."/>
            <person name="Miyashita H."/>
            <person name="Page L."/>
            <person name="Ramakrishna P."/>
            <person name="Satoh S."/>
            <person name="Sattley W.M."/>
            <person name="Shimada Y."/>
            <person name="Taylor H.L."/>
            <person name="Tomo T."/>
            <person name="Tsuchiya T."/>
            <person name="Wang Z.T."/>
            <person name="Raymond J."/>
            <person name="Mimuro M."/>
            <person name="Blankenship R.E."/>
            <person name="Touchman J.W."/>
        </authorList>
    </citation>
    <scope>NUCLEOTIDE SEQUENCE [LARGE SCALE GENOMIC DNA]</scope>
    <source>
        <strain evidence="6">MBIC 11017</strain>
    </source>
</reference>
<dbReference type="eggNOG" id="COG0745">
    <property type="taxonomic scope" value="Bacteria"/>
</dbReference>
<dbReference type="Proteomes" id="UP000000268">
    <property type="component" value="Chromosome"/>
</dbReference>
<evidence type="ECO:0000256" key="1">
    <source>
        <dbReference type="ARBA" id="ARBA00022553"/>
    </source>
</evidence>
<gene>
    <name evidence="5" type="ordered locus">AM1_0909</name>
</gene>
<dbReference type="OrthoDB" id="457440at2"/>
<organism evidence="5 6">
    <name type="scientific">Acaryochloris marina (strain MBIC 11017)</name>
    <dbReference type="NCBI Taxonomy" id="329726"/>
    <lineage>
        <taxon>Bacteria</taxon>
        <taxon>Bacillati</taxon>
        <taxon>Cyanobacteriota</taxon>
        <taxon>Cyanophyceae</taxon>
        <taxon>Acaryochloridales</taxon>
        <taxon>Acaryochloridaceae</taxon>
        <taxon>Acaryochloris</taxon>
    </lineage>
</organism>
<keyword evidence="2" id="KW-0902">Two-component regulatory system</keyword>
<dbReference type="AlphaFoldDB" id="B0BZM5"/>
<name>B0BZM5_ACAM1</name>
<dbReference type="SMART" id="SM00448">
    <property type="entry name" value="REC"/>
    <property type="match status" value="1"/>
</dbReference>
<dbReference type="KEGG" id="amr:AM1_0909"/>
<dbReference type="RefSeq" id="WP_010474437.1">
    <property type="nucleotide sequence ID" value="NC_009925.1"/>
</dbReference>
<evidence type="ECO:0000313" key="5">
    <source>
        <dbReference type="EMBL" id="ABW25951.1"/>
    </source>
</evidence>
<evidence type="ECO:0000259" key="4">
    <source>
        <dbReference type="PROSITE" id="PS50110"/>
    </source>
</evidence>
<dbReference type="PROSITE" id="PS50110">
    <property type="entry name" value="RESPONSE_REGULATORY"/>
    <property type="match status" value="1"/>
</dbReference>
<dbReference type="GO" id="GO:0000160">
    <property type="term" value="P:phosphorelay signal transduction system"/>
    <property type="evidence" value="ECO:0007669"/>
    <property type="project" value="UniProtKB-KW"/>
</dbReference>